<gene>
    <name evidence="3" type="ORF">GXP67_04650</name>
</gene>
<accession>A0A6C0GEA7</accession>
<dbReference type="RefSeq" id="WP_162442083.1">
    <property type="nucleotide sequence ID" value="NZ_CP048222.1"/>
</dbReference>
<reference evidence="3 4" key="1">
    <citation type="submission" date="2020-01" db="EMBL/GenBank/DDBJ databases">
        <authorList>
            <person name="Kim M.K."/>
        </authorList>
    </citation>
    <scope>NUCLEOTIDE SEQUENCE [LARGE SCALE GENOMIC DNA]</scope>
    <source>
        <strain evidence="3 4">172606-1</strain>
    </source>
</reference>
<organism evidence="3 4">
    <name type="scientific">Rhodocytophaga rosea</name>
    <dbReference type="NCBI Taxonomy" id="2704465"/>
    <lineage>
        <taxon>Bacteria</taxon>
        <taxon>Pseudomonadati</taxon>
        <taxon>Bacteroidota</taxon>
        <taxon>Cytophagia</taxon>
        <taxon>Cytophagales</taxon>
        <taxon>Rhodocytophagaceae</taxon>
        <taxon>Rhodocytophaga</taxon>
    </lineage>
</organism>
<dbReference type="EMBL" id="CP048222">
    <property type="protein sequence ID" value="QHT66010.1"/>
    <property type="molecule type" value="Genomic_DNA"/>
</dbReference>
<feature type="signal peptide" evidence="1">
    <location>
        <begin position="1"/>
        <end position="20"/>
    </location>
</feature>
<dbReference type="InterPro" id="IPR025665">
    <property type="entry name" value="Beta-barrel_OMP_2"/>
</dbReference>
<proteinExistence type="predicted"/>
<feature type="domain" description="Outer membrane protein beta-barrel" evidence="2">
    <location>
        <begin position="24"/>
        <end position="181"/>
    </location>
</feature>
<dbReference type="AlphaFoldDB" id="A0A6C0GEA7"/>
<evidence type="ECO:0000313" key="3">
    <source>
        <dbReference type="EMBL" id="QHT66010.1"/>
    </source>
</evidence>
<dbReference type="KEGG" id="rhoz:GXP67_04650"/>
<dbReference type="Pfam" id="PF13568">
    <property type="entry name" value="OMP_b-brl_2"/>
    <property type="match status" value="1"/>
</dbReference>
<protein>
    <submittedName>
        <fullName evidence="3">PorT family protein</fullName>
    </submittedName>
</protein>
<name>A0A6C0GEA7_9BACT</name>
<evidence type="ECO:0000259" key="2">
    <source>
        <dbReference type="Pfam" id="PF13568"/>
    </source>
</evidence>
<keyword evidence="4" id="KW-1185">Reference proteome</keyword>
<evidence type="ECO:0000256" key="1">
    <source>
        <dbReference type="SAM" id="SignalP"/>
    </source>
</evidence>
<evidence type="ECO:0000313" key="4">
    <source>
        <dbReference type="Proteomes" id="UP000480178"/>
    </source>
</evidence>
<feature type="chain" id="PRO_5025436908" evidence="1">
    <location>
        <begin position="21"/>
        <end position="210"/>
    </location>
</feature>
<dbReference type="Proteomes" id="UP000480178">
    <property type="component" value="Chromosome"/>
</dbReference>
<sequence length="210" mass="22241">MKKIVLLTALVFTLGFAANAQSYIIPKGGVVFSNYKNTGSGIEGRTGFVGGLGLSIPVTSDNFFTIQPELLYIQKGAKFATNLATTRVGDTYINYFELPVLAKINFGGESFKLYVNGGPSVSYALFGKTNNTDIEFGDGADVSFNNRIDLGLQFGGGIGIKAGPGDILLDARYGLGLSNLLDDPIAGTDNELQNRVFAFTVGYAIPLGGR</sequence>
<keyword evidence="1" id="KW-0732">Signal</keyword>